<dbReference type="AlphaFoldDB" id="A0A0F9I3M8"/>
<name>A0A0F9I3M8_9ZZZZ</name>
<organism evidence="1">
    <name type="scientific">marine sediment metagenome</name>
    <dbReference type="NCBI Taxonomy" id="412755"/>
    <lineage>
        <taxon>unclassified sequences</taxon>
        <taxon>metagenomes</taxon>
        <taxon>ecological metagenomes</taxon>
    </lineage>
</organism>
<reference evidence="1" key="1">
    <citation type="journal article" date="2015" name="Nature">
        <title>Complex archaea that bridge the gap between prokaryotes and eukaryotes.</title>
        <authorList>
            <person name="Spang A."/>
            <person name="Saw J.H."/>
            <person name="Jorgensen S.L."/>
            <person name="Zaremba-Niedzwiedzka K."/>
            <person name="Martijn J."/>
            <person name="Lind A.E."/>
            <person name="van Eijk R."/>
            <person name="Schleper C."/>
            <person name="Guy L."/>
            <person name="Ettema T.J."/>
        </authorList>
    </citation>
    <scope>NUCLEOTIDE SEQUENCE</scope>
</reference>
<evidence type="ECO:0000313" key="1">
    <source>
        <dbReference type="EMBL" id="KKL88445.1"/>
    </source>
</evidence>
<dbReference type="EMBL" id="LAZR01020562">
    <property type="protein sequence ID" value="KKL88445.1"/>
    <property type="molecule type" value="Genomic_DNA"/>
</dbReference>
<proteinExistence type="predicted"/>
<accession>A0A0F9I3M8</accession>
<gene>
    <name evidence="1" type="ORF">LCGC14_1924640</name>
</gene>
<protein>
    <submittedName>
        <fullName evidence="1">Uncharacterized protein</fullName>
    </submittedName>
</protein>
<feature type="non-terminal residue" evidence="1">
    <location>
        <position position="1"/>
    </location>
</feature>
<comment type="caution">
    <text evidence="1">The sequence shown here is derived from an EMBL/GenBank/DDBJ whole genome shotgun (WGS) entry which is preliminary data.</text>
</comment>
<sequence>YHTHGSVSGRALFYEEYRKASALGTTLTNTTAVPKEEVAAVAAWILLEPLLEVSAGRALRGRRCGTRPAS</sequence>